<dbReference type="EMBL" id="ABAX03000005">
    <property type="protein sequence ID" value="EDR98650.1"/>
    <property type="molecule type" value="Genomic_DNA"/>
</dbReference>
<dbReference type="AlphaFoldDB" id="B0MAX5"/>
<keyword evidence="2" id="KW-1185">Reference proteome</keyword>
<evidence type="ECO:0000313" key="1">
    <source>
        <dbReference type="EMBL" id="EDR98650.1"/>
    </source>
</evidence>
<name>B0MAX5_ANACD</name>
<protein>
    <submittedName>
        <fullName evidence="1">Uncharacterized protein</fullName>
    </submittedName>
</protein>
<organism evidence="1 2">
    <name type="scientific">Anaerostipes caccae (strain DSM 14662 / CCUG 47493 / JCM 13470 / NCIMB 13811 / L1-92)</name>
    <dbReference type="NCBI Taxonomy" id="411490"/>
    <lineage>
        <taxon>Bacteria</taxon>
        <taxon>Bacillati</taxon>
        <taxon>Bacillota</taxon>
        <taxon>Clostridia</taxon>
        <taxon>Lachnospirales</taxon>
        <taxon>Lachnospiraceae</taxon>
        <taxon>Anaerostipes</taxon>
    </lineage>
</organism>
<dbReference type="GeneID" id="69468746"/>
<accession>B0MAX5</accession>
<dbReference type="RefSeq" id="WP_006566208.1">
    <property type="nucleotide sequence ID" value="NZ_AP023027.1"/>
</dbReference>
<dbReference type="HOGENOM" id="CLU_1648594_0_0_9"/>
<reference evidence="1" key="1">
    <citation type="submission" date="2007-11" db="EMBL/GenBank/DDBJ databases">
        <authorList>
            <person name="Fulton L."/>
            <person name="Clifton S."/>
            <person name="Fulton B."/>
            <person name="Xu J."/>
            <person name="Minx P."/>
            <person name="Pepin K.H."/>
            <person name="Johnson M."/>
            <person name="Thiruvilangam P."/>
            <person name="Bhonagiri V."/>
            <person name="Nash W.E."/>
            <person name="Mardis E.R."/>
            <person name="Wilson R.K."/>
        </authorList>
    </citation>
    <scope>NUCLEOTIDE SEQUENCE [LARGE SCALE GENOMIC DNA]</scope>
    <source>
        <strain evidence="1">DSM 14662</strain>
    </source>
</reference>
<reference evidence="1" key="2">
    <citation type="submission" date="2013-11" db="EMBL/GenBank/DDBJ databases">
        <title>Draft genome sequence of Anaerostipes caccae (DSM 14662).</title>
        <authorList>
            <person name="Sudarsanam P."/>
            <person name="Ley R."/>
            <person name="Guruge J."/>
            <person name="Turnbaugh P.J."/>
            <person name="Mahowald M."/>
            <person name="Liep D."/>
            <person name="Gordon J."/>
        </authorList>
    </citation>
    <scope>NUCLEOTIDE SEQUENCE</scope>
    <source>
        <strain evidence="1">DSM 14662</strain>
    </source>
</reference>
<dbReference type="Proteomes" id="UP000004935">
    <property type="component" value="Unassembled WGS sequence"/>
</dbReference>
<sequence length="160" mass="18554">MKFVDLNSEIEIMEKSIARQIKDSGLTKEQLIQANNFNHIYDKHFSSKDKREEDNKAKIVFWDLAESAMKFDFRTAMSIERQKDVLDVLKEAQEVHGFLVCANYTYYAFSSCLFKDGKQVIAYSWDAVANCIEDGGLEIVPDYIKENESFKKTVENLLKD</sequence>
<dbReference type="STRING" id="411490.ANACAC_00701"/>
<evidence type="ECO:0000313" key="2">
    <source>
        <dbReference type="Proteomes" id="UP000004935"/>
    </source>
</evidence>
<proteinExistence type="predicted"/>
<comment type="caution">
    <text evidence="1">The sequence shown here is derived from an EMBL/GenBank/DDBJ whole genome shotgun (WGS) entry which is preliminary data.</text>
</comment>
<gene>
    <name evidence="1" type="ORF">ANACAC_00701</name>
</gene>